<dbReference type="SUPFAM" id="SSF51735">
    <property type="entry name" value="NAD(P)-binding Rossmann-fold domains"/>
    <property type="match status" value="1"/>
</dbReference>
<proteinExistence type="predicted"/>
<dbReference type="EMBL" id="MKQP01000039">
    <property type="protein sequence ID" value="OMD26887.1"/>
    <property type="molecule type" value="Genomic_DNA"/>
</dbReference>
<dbReference type="Gene3D" id="3.40.50.720">
    <property type="entry name" value="NAD(P)-binding Rossmann-like Domain"/>
    <property type="match status" value="1"/>
</dbReference>
<dbReference type="Proteomes" id="UP000187465">
    <property type="component" value="Unassembled WGS sequence"/>
</dbReference>
<dbReference type="InterPro" id="IPR008030">
    <property type="entry name" value="NmrA-like"/>
</dbReference>
<organism evidence="2 3">
    <name type="scientific">Paenibacillus odorifer</name>
    <dbReference type="NCBI Taxonomy" id="189426"/>
    <lineage>
        <taxon>Bacteria</taxon>
        <taxon>Bacillati</taxon>
        <taxon>Bacillota</taxon>
        <taxon>Bacilli</taxon>
        <taxon>Bacillales</taxon>
        <taxon>Paenibacillaceae</taxon>
        <taxon>Paenibacillus</taxon>
    </lineage>
</organism>
<dbReference type="InterPro" id="IPR051604">
    <property type="entry name" value="Ergot_Alk_Oxidoreductase"/>
</dbReference>
<evidence type="ECO:0000259" key="1">
    <source>
        <dbReference type="Pfam" id="PF05368"/>
    </source>
</evidence>
<feature type="domain" description="NmrA-like" evidence="1">
    <location>
        <begin position="2"/>
        <end position="227"/>
    </location>
</feature>
<dbReference type="AlphaFoldDB" id="A0A1R0X1R1"/>
<dbReference type="InterPro" id="IPR036291">
    <property type="entry name" value="NAD(P)-bd_dom_sf"/>
</dbReference>
<dbReference type="Gene3D" id="3.90.25.10">
    <property type="entry name" value="UDP-galactose 4-epimerase, domain 1"/>
    <property type="match status" value="1"/>
</dbReference>
<reference evidence="2 3" key="1">
    <citation type="submission" date="2016-10" db="EMBL/GenBank/DDBJ databases">
        <title>Paenibacillus species isolates.</title>
        <authorList>
            <person name="Beno S.M."/>
        </authorList>
    </citation>
    <scope>NUCLEOTIDE SEQUENCE [LARGE SCALE GENOMIC DNA]</scope>
    <source>
        <strain evidence="2 3">FSL H7-0604</strain>
    </source>
</reference>
<sequence length="273" mass="31066">MILITGATGNVGREVVNELRKSETPFKIASHRKDSEYVYFDFENADSFRPALTGVKKLFLLRPPHIADAKKYFQPLIDIAKEVGVEHIVFLSLLGVEKNPIVPHHKIEKIIKKSGIPYTFLRPSFFMQNLISQHGEELRKEKEIYVPAGKGKTSFIDVRDIGTVTARILTENGHENKGYSLTGTEALDYYEVAEILSEELGETIKYVNPSVLQFRDKMLTKGIQKEFVTVMIGIYFTAKIGLAKKITPDLQILLGKRPITFKEFAHDYKYELV</sequence>
<name>A0A1R0X1R1_9BACL</name>
<dbReference type="Pfam" id="PF05368">
    <property type="entry name" value="NmrA"/>
    <property type="match status" value="1"/>
</dbReference>
<comment type="caution">
    <text evidence="2">The sequence shown here is derived from an EMBL/GenBank/DDBJ whole genome shotgun (WGS) entry which is preliminary data.</text>
</comment>
<dbReference type="PANTHER" id="PTHR43162:SF1">
    <property type="entry name" value="PRESTALK A DIFFERENTIATION PROTEIN A"/>
    <property type="match status" value="1"/>
</dbReference>
<dbReference type="CDD" id="cd05269">
    <property type="entry name" value="TMR_SDR_a"/>
    <property type="match status" value="1"/>
</dbReference>
<protein>
    <submittedName>
        <fullName evidence="2">NAD(P)-dependent oxidoreductase</fullName>
    </submittedName>
</protein>
<accession>A0A1R0X1R1</accession>
<gene>
    <name evidence="2" type="ORF">BJP51_25990</name>
</gene>
<evidence type="ECO:0000313" key="3">
    <source>
        <dbReference type="Proteomes" id="UP000187465"/>
    </source>
</evidence>
<dbReference type="PANTHER" id="PTHR43162">
    <property type="match status" value="1"/>
</dbReference>
<evidence type="ECO:0000313" key="2">
    <source>
        <dbReference type="EMBL" id="OMD26887.1"/>
    </source>
</evidence>
<dbReference type="RefSeq" id="WP_036682566.1">
    <property type="nucleotide sequence ID" value="NZ_MKQK01000029.1"/>
</dbReference>